<dbReference type="AlphaFoldDB" id="A0AAE0HSJ3"/>
<dbReference type="PANTHER" id="PTHR43662">
    <property type="match status" value="1"/>
</dbReference>
<evidence type="ECO:0000256" key="1">
    <source>
        <dbReference type="SAM" id="SignalP"/>
    </source>
</evidence>
<feature type="signal peptide" evidence="1">
    <location>
        <begin position="1"/>
        <end position="17"/>
    </location>
</feature>
<dbReference type="PANTHER" id="PTHR43662:SF6">
    <property type="entry name" value="DUF1996 DOMAIN-CONTAINING PROTEIN"/>
    <property type="match status" value="1"/>
</dbReference>
<reference evidence="3" key="1">
    <citation type="journal article" date="2023" name="Mol. Phylogenet. Evol.">
        <title>Genome-scale phylogeny and comparative genomics of the fungal order Sordariales.</title>
        <authorList>
            <person name="Hensen N."/>
            <person name="Bonometti L."/>
            <person name="Westerberg I."/>
            <person name="Brannstrom I.O."/>
            <person name="Guillou S."/>
            <person name="Cros-Aarteil S."/>
            <person name="Calhoun S."/>
            <person name="Haridas S."/>
            <person name="Kuo A."/>
            <person name="Mondo S."/>
            <person name="Pangilinan J."/>
            <person name="Riley R."/>
            <person name="LaButti K."/>
            <person name="Andreopoulos B."/>
            <person name="Lipzen A."/>
            <person name="Chen C."/>
            <person name="Yan M."/>
            <person name="Daum C."/>
            <person name="Ng V."/>
            <person name="Clum A."/>
            <person name="Steindorff A."/>
            <person name="Ohm R.A."/>
            <person name="Martin F."/>
            <person name="Silar P."/>
            <person name="Natvig D.O."/>
            <person name="Lalanne C."/>
            <person name="Gautier V."/>
            <person name="Ament-Velasquez S.L."/>
            <person name="Kruys A."/>
            <person name="Hutchinson M.I."/>
            <person name="Powell A.J."/>
            <person name="Barry K."/>
            <person name="Miller A.N."/>
            <person name="Grigoriev I.V."/>
            <person name="Debuchy R."/>
            <person name="Gladieux P."/>
            <person name="Hiltunen Thoren M."/>
            <person name="Johannesson H."/>
        </authorList>
    </citation>
    <scope>NUCLEOTIDE SEQUENCE</scope>
    <source>
        <strain evidence="3">CBS 118394</strain>
    </source>
</reference>
<feature type="domain" description="DUF1996" evidence="2">
    <location>
        <begin position="46"/>
        <end position="300"/>
    </location>
</feature>
<proteinExistence type="predicted"/>
<feature type="chain" id="PRO_5041960681" description="DUF1996 domain-containing protein" evidence="1">
    <location>
        <begin position="18"/>
        <end position="356"/>
    </location>
</feature>
<evidence type="ECO:0000259" key="2">
    <source>
        <dbReference type="Pfam" id="PF09362"/>
    </source>
</evidence>
<sequence>MILLSSLITLGTAFVEAAPQTVPPRPTNGLALLRFSCSQVVIDRIDPLVNPGINPSPHVHQVVGGNAFNVSIPSTDVSSIASCTTCTFSDDLSNYWTANIYFKARNGTYKRVPQVPNRFFEGANGGVTVYYVSPGINKVTAFKPGFRMLYGDSMRRAKVGKGFKSQSCFRCFSGPDFKGDDYSPCADPKLDTETFPAGPCLGGIRSNIHFPTCWDGKNLDSPNHQDHVAYPVTGPSTFATTGTCPASHPVKIPQLMLEIVWDTTAFNNKDDWPEDGSQPLVLSTGDSTGYGQHGDYVFGWKGDALQKAMDGSCFGDVCDGVKSQAYSMANECSVPKRVDENTEGWIDKLPGDRTGA</sequence>
<protein>
    <recommendedName>
        <fullName evidence="2">DUF1996 domain-containing protein</fullName>
    </recommendedName>
</protein>
<accession>A0AAE0HSJ3</accession>
<gene>
    <name evidence="3" type="ORF">B0H66DRAFT_525037</name>
</gene>
<comment type="caution">
    <text evidence="3">The sequence shown here is derived from an EMBL/GenBank/DDBJ whole genome shotgun (WGS) entry which is preliminary data.</text>
</comment>
<evidence type="ECO:0000313" key="4">
    <source>
        <dbReference type="Proteomes" id="UP001283341"/>
    </source>
</evidence>
<dbReference type="Pfam" id="PF09362">
    <property type="entry name" value="DUF1996"/>
    <property type="match status" value="1"/>
</dbReference>
<evidence type="ECO:0000313" key="3">
    <source>
        <dbReference type="EMBL" id="KAK3312085.1"/>
    </source>
</evidence>
<dbReference type="InterPro" id="IPR018535">
    <property type="entry name" value="DUF1996"/>
</dbReference>
<keyword evidence="4" id="KW-1185">Reference proteome</keyword>
<name>A0AAE0HSJ3_9PEZI</name>
<dbReference type="Proteomes" id="UP001283341">
    <property type="component" value="Unassembled WGS sequence"/>
</dbReference>
<dbReference type="EMBL" id="JAUEDM010000009">
    <property type="protein sequence ID" value="KAK3312085.1"/>
    <property type="molecule type" value="Genomic_DNA"/>
</dbReference>
<reference evidence="3" key="2">
    <citation type="submission" date="2023-06" db="EMBL/GenBank/DDBJ databases">
        <authorList>
            <consortium name="Lawrence Berkeley National Laboratory"/>
            <person name="Haridas S."/>
            <person name="Hensen N."/>
            <person name="Bonometti L."/>
            <person name="Westerberg I."/>
            <person name="Brannstrom I.O."/>
            <person name="Guillou S."/>
            <person name="Cros-Aarteil S."/>
            <person name="Calhoun S."/>
            <person name="Kuo A."/>
            <person name="Mondo S."/>
            <person name="Pangilinan J."/>
            <person name="Riley R."/>
            <person name="Labutti K."/>
            <person name="Andreopoulos B."/>
            <person name="Lipzen A."/>
            <person name="Chen C."/>
            <person name="Yanf M."/>
            <person name="Daum C."/>
            <person name="Ng V."/>
            <person name="Clum A."/>
            <person name="Steindorff A."/>
            <person name="Ohm R."/>
            <person name="Martin F."/>
            <person name="Silar P."/>
            <person name="Natvig D."/>
            <person name="Lalanne C."/>
            <person name="Gautier V."/>
            <person name="Ament-Velasquez S.L."/>
            <person name="Kruys A."/>
            <person name="Hutchinson M.I."/>
            <person name="Powell A.J."/>
            <person name="Barry K."/>
            <person name="Miller A.N."/>
            <person name="Grigoriev I.V."/>
            <person name="Debuchy R."/>
            <person name="Gladieux P."/>
            <person name="Thoren M.H."/>
            <person name="Johannesson H."/>
        </authorList>
    </citation>
    <scope>NUCLEOTIDE SEQUENCE</scope>
    <source>
        <strain evidence="3">CBS 118394</strain>
    </source>
</reference>
<organism evidence="3 4">
    <name type="scientific">Apodospora peruviana</name>
    <dbReference type="NCBI Taxonomy" id="516989"/>
    <lineage>
        <taxon>Eukaryota</taxon>
        <taxon>Fungi</taxon>
        <taxon>Dikarya</taxon>
        <taxon>Ascomycota</taxon>
        <taxon>Pezizomycotina</taxon>
        <taxon>Sordariomycetes</taxon>
        <taxon>Sordariomycetidae</taxon>
        <taxon>Sordariales</taxon>
        <taxon>Lasiosphaeriaceae</taxon>
        <taxon>Apodospora</taxon>
    </lineage>
</organism>
<keyword evidence="1" id="KW-0732">Signal</keyword>